<dbReference type="EMBL" id="JACAZI010000005">
    <property type="protein sequence ID" value="KAF7360620.1"/>
    <property type="molecule type" value="Genomic_DNA"/>
</dbReference>
<dbReference type="Proteomes" id="UP000620124">
    <property type="component" value="Unassembled WGS sequence"/>
</dbReference>
<feature type="signal peptide" evidence="1">
    <location>
        <begin position="1"/>
        <end position="21"/>
    </location>
</feature>
<protein>
    <submittedName>
        <fullName evidence="2">Uncharacterized protein</fullName>
    </submittedName>
</protein>
<dbReference type="OrthoDB" id="2884912at2759"/>
<proteinExistence type="predicted"/>
<accession>A0A8H6YMI7</accession>
<gene>
    <name evidence="2" type="ORF">MVEN_00793700</name>
</gene>
<reference evidence="2" key="1">
    <citation type="submission" date="2020-05" db="EMBL/GenBank/DDBJ databases">
        <title>Mycena genomes resolve the evolution of fungal bioluminescence.</title>
        <authorList>
            <person name="Tsai I.J."/>
        </authorList>
    </citation>
    <scope>NUCLEOTIDE SEQUENCE</scope>
    <source>
        <strain evidence="2">CCC161011</strain>
    </source>
</reference>
<keyword evidence="3" id="KW-1185">Reference proteome</keyword>
<sequence>MFNSKALLASTLAAVLSLAVAAPAKPSTDASVTVEVCTSPGPTGCINLPVVSDSCINFTGGLSFLNKEITVAIVPGGFICTFFQDFGCTATGVSNAGTDSEVALVQGTWDMRSVPGLSGTTSFDDLTSSISCSPL</sequence>
<name>A0A8H6YMI7_9AGAR</name>
<comment type="caution">
    <text evidence="2">The sequence shown here is derived from an EMBL/GenBank/DDBJ whole genome shotgun (WGS) entry which is preliminary data.</text>
</comment>
<evidence type="ECO:0000313" key="3">
    <source>
        <dbReference type="Proteomes" id="UP000620124"/>
    </source>
</evidence>
<organism evidence="2 3">
    <name type="scientific">Mycena venus</name>
    <dbReference type="NCBI Taxonomy" id="2733690"/>
    <lineage>
        <taxon>Eukaryota</taxon>
        <taxon>Fungi</taxon>
        <taxon>Dikarya</taxon>
        <taxon>Basidiomycota</taxon>
        <taxon>Agaricomycotina</taxon>
        <taxon>Agaricomycetes</taxon>
        <taxon>Agaricomycetidae</taxon>
        <taxon>Agaricales</taxon>
        <taxon>Marasmiineae</taxon>
        <taxon>Mycenaceae</taxon>
        <taxon>Mycena</taxon>
    </lineage>
</organism>
<evidence type="ECO:0000256" key="1">
    <source>
        <dbReference type="SAM" id="SignalP"/>
    </source>
</evidence>
<feature type="chain" id="PRO_5034809161" evidence="1">
    <location>
        <begin position="22"/>
        <end position="135"/>
    </location>
</feature>
<keyword evidence="1" id="KW-0732">Signal</keyword>
<evidence type="ECO:0000313" key="2">
    <source>
        <dbReference type="EMBL" id="KAF7360620.1"/>
    </source>
</evidence>
<dbReference type="AlphaFoldDB" id="A0A8H6YMI7"/>